<evidence type="ECO:0000313" key="2">
    <source>
        <dbReference type="Proteomes" id="UP000253664"/>
    </source>
</evidence>
<evidence type="ECO:0000313" key="1">
    <source>
        <dbReference type="EMBL" id="RCI15987.1"/>
    </source>
</evidence>
<comment type="caution">
    <text evidence="1">The sequence shown here is derived from an EMBL/GenBank/DDBJ whole genome shotgun (WGS) entry which is preliminary data.</text>
</comment>
<sequence>MLTEEKCTERMMQEGAWYGDDDDDASRIAGDPRTYRQVVVPAPSKRGEACPGTRRVVEQYLPVSDTLFVALRTKEQEQIVPQHTEYTFKGLDGFRYLFVVCSLACVRYGLLLLLGRHVFPPFCADAPCVHLCAWRSTNTHLMSIMHACGINYRIRRTSFYATYVVQLFPTPPISY</sequence>
<gene>
    <name evidence="1" type="ORF">L249_2994</name>
</gene>
<protein>
    <submittedName>
        <fullName evidence="1">Uncharacterized protein</fullName>
    </submittedName>
</protein>
<reference evidence="1 2" key="1">
    <citation type="journal article" date="2015" name="BMC Genomics">
        <title>Insights from the genome of Ophiocordyceps polyrhachis-furcata to pathogenicity and host specificity in insect fungi.</title>
        <authorList>
            <person name="Wichadakul D."/>
            <person name="Kobmoo N."/>
            <person name="Ingsriswang S."/>
            <person name="Tangphatsornruang S."/>
            <person name="Chantasingh D."/>
            <person name="Luangsa-ard J.J."/>
            <person name="Eurwilaichitr L."/>
        </authorList>
    </citation>
    <scope>NUCLEOTIDE SEQUENCE [LARGE SCALE GENOMIC DNA]</scope>
    <source>
        <strain evidence="1 2">BCC 54312</strain>
    </source>
</reference>
<dbReference type="EMBL" id="LKCN02000001">
    <property type="protein sequence ID" value="RCI15987.1"/>
    <property type="molecule type" value="Genomic_DNA"/>
</dbReference>
<organism evidence="1 2">
    <name type="scientific">Ophiocordyceps polyrhachis-furcata BCC 54312</name>
    <dbReference type="NCBI Taxonomy" id="1330021"/>
    <lineage>
        <taxon>Eukaryota</taxon>
        <taxon>Fungi</taxon>
        <taxon>Dikarya</taxon>
        <taxon>Ascomycota</taxon>
        <taxon>Pezizomycotina</taxon>
        <taxon>Sordariomycetes</taxon>
        <taxon>Hypocreomycetidae</taxon>
        <taxon>Hypocreales</taxon>
        <taxon>Ophiocordycipitaceae</taxon>
        <taxon>Ophiocordyceps</taxon>
    </lineage>
</organism>
<dbReference type="Proteomes" id="UP000253664">
    <property type="component" value="Unassembled WGS sequence"/>
</dbReference>
<dbReference type="AlphaFoldDB" id="A0A367LNM4"/>
<accession>A0A367LNM4</accession>
<proteinExistence type="predicted"/>
<name>A0A367LNM4_9HYPO</name>
<keyword evidence="2" id="KW-1185">Reference proteome</keyword>